<dbReference type="RefSeq" id="XP_002559872.1">
    <property type="nucleotide sequence ID" value="XM_002559826.1"/>
</dbReference>
<dbReference type="AlphaFoldDB" id="B6H2L1"/>
<evidence type="ECO:0000256" key="1">
    <source>
        <dbReference type="SAM" id="Coils"/>
    </source>
</evidence>
<keyword evidence="3" id="KW-1185">Reference proteome</keyword>
<dbReference type="BioCyc" id="PCHR:PC13G14660-MONOMER"/>
<keyword evidence="1" id="KW-0175">Coiled coil</keyword>
<evidence type="ECO:0000313" key="2">
    <source>
        <dbReference type="EMBL" id="CAP92535.1"/>
    </source>
</evidence>
<dbReference type="OrthoDB" id="4777915at2759"/>
<dbReference type="VEuPathDB" id="FungiDB:PCH_Pc13g14660"/>
<dbReference type="OMA" id="DMWVWAV"/>
<dbReference type="EMBL" id="AM920428">
    <property type="protein sequence ID" value="CAP92535.1"/>
    <property type="molecule type" value="Genomic_DNA"/>
</dbReference>
<name>B6H2L1_PENRW</name>
<gene>
    <name evidence="2" type="ORF">Pc13g14660</name>
    <name evidence="2" type="ORF">PCH_Pc13g14660</name>
</gene>
<evidence type="ECO:0000313" key="3">
    <source>
        <dbReference type="Proteomes" id="UP000000724"/>
    </source>
</evidence>
<feature type="coiled-coil region" evidence="1">
    <location>
        <begin position="140"/>
        <end position="167"/>
    </location>
</feature>
<dbReference type="HOGENOM" id="CLU_670792_0_0_1"/>
<proteinExistence type="predicted"/>
<reference evidence="2 3" key="1">
    <citation type="journal article" date="2008" name="Nat. Biotechnol.">
        <title>Genome sequencing and analysis of the filamentous fungus Penicillium chrysogenum.</title>
        <authorList>
            <person name="van den Berg M.A."/>
            <person name="Albang R."/>
            <person name="Albermann K."/>
            <person name="Badger J.H."/>
            <person name="Daran J.-M."/>
            <person name="Driessen A.J.M."/>
            <person name="Garcia-Estrada C."/>
            <person name="Fedorova N.D."/>
            <person name="Harris D.M."/>
            <person name="Heijne W.H.M."/>
            <person name="Joardar V.S."/>
            <person name="Kiel J.A.K.W."/>
            <person name="Kovalchuk A."/>
            <person name="Martin J.F."/>
            <person name="Nierman W.C."/>
            <person name="Nijland J.G."/>
            <person name="Pronk J.T."/>
            <person name="Roubos J.A."/>
            <person name="van der Klei I.J."/>
            <person name="van Peij N.N.M.E."/>
            <person name="Veenhuis M."/>
            <person name="von Doehren H."/>
            <person name="Wagner C."/>
            <person name="Wortman J.R."/>
            <person name="Bovenberg R.A.L."/>
        </authorList>
    </citation>
    <scope>NUCLEOTIDE SEQUENCE [LARGE SCALE GENOMIC DNA]</scope>
    <source>
        <strain evidence="3">ATCC 28089 / DSM 1075 / NRRL 1951 / Wisconsin 54-1255</strain>
    </source>
</reference>
<organism evidence="2 3">
    <name type="scientific">Penicillium rubens (strain ATCC 28089 / DSM 1075 / NRRL 1951 / Wisconsin 54-1255)</name>
    <name type="common">Penicillium chrysogenum</name>
    <dbReference type="NCBI Taxonomy" id="500485"/>
    <lineage>
        <taxon>Eukaryota</taxon>
        <taxon>Fungi</taxon>
        <taxon>Dikarya</taxon>
        <taxon>Ascomycota</taxon>
        <taxon>Pezizomycotina</taxon>
        <taxon>Eurotiomycetes</taxon>
        <taxon>Eurotiomycetidae</taxon>
        <taxon>Eurotiales</taxon>
        <taxon>Aspergillaceae</taxon>
        <taxon>Penicillium</taxon>
        <taxon>Penicillium chrysogenum species complex</taxon>
    </lineage>
</organism>
<accession>B6H2L1</accession>
<dbReference type="KEGG" id="pcs:N7525_002568"/>
<dbReference type="eggNOG" id="ENOG502SSB5">
    <property type="taxonomic scope" value="Eukaryota"/>
</dbReference>
<dbReference type="GeneID" id="8313971"/>
<sequence length="424" mass="48821">MEHLFLSFIRVILNLDDPARLLATFHEFESNPSAISAEDRVRFLDFPDFSTQEANVTAATALSKEELLKKAAQSPRDLTSSEVELLHSRYWGRISFPEEDIRFDCFDNVTLVSDEHHSETLERLETFRSSFYAEFEADAFKTAEAEVSRREDEIREAEDRADLAQILEHGHPWLRQLWQEDEGKKPWGYAIFQSPQWKLEDPERQESYERKQSNLFHWAHLAIGSGTKIGSRWYLGGLDLPSGIDSGESFLSTLNQLRKQFNHLRSQPPKKQAPFLFMDMAEGKIDAIPEGITEGLLRNVLLYLDHGAAASVLDSRGPDDAWIWAVDPDYDLESGDSTSSGYQGYLRVRLQQLLNHFYVARRWHADEWSMEDLWKAAQKDPHNASFVSMRDEEIFAQNLNREVATAMKSSKDKTSIRTVRLNVC</sequence>
<dbReference type="Proteomes" id="UP000000724">
    <property type="component" value="Contig Pc00c13"/>
</dbReference>
<protein>
    <submittedName>
        <fullName evidence="2">Pc13g14660 protein</fullName>
    </submittedName>
</protein>